<sequence length="418" mass="42889">MTPRRIAVAGAGMAAARFAHQALGLAGPGELEITLYGREPHAPYNRALLTGVLAGRYGPAAPGLPTGGAVVRAGTEVTALDPAARTLRTATGETARYDALVLATGAAPLPPPASAAPVADRRETNGRPAAERHTPRRGVHVLRSLADAARLTGDVPLARRATVVGGGALGVDAARVLAERGLPVRLVHRAPHLMNRHLDAGAAAVVRRGLEAAGVTVTTGHEVTALLGGRRVTGLAFADGGRHTTDLVVFAQGVRPRTRLARAAGLTVRDGVVVDDTLAASAPGVYAIGDCAEHRGVVHGRAEAAWAQADVLAARLSGARPDARYAGSPRYLRLSAGGLQIAAIGDCTGDAGPHTDSVHLADATRGTYKKLLLRGDRLVGAVLVGDLTGVADLTAVHERSEPLPRDPLHLLTTEGALQ</sequence>
<dbReference type="InterPro" id="IPR036188">
    <property type="entry name" value="FAD/NAD-bd_sf"/>
</dbReference>
<keyword evidence="8" id="KW-1185">Reference proteome</keyword>
<gene>
    <name evidence="7" type="ORF">J1792_14485</name>
</gene>
<organism evidence="7 8">
    <name type="scientific">Streptomyces triculaminicus</name>
    <dbReference type="NCBI Taxonomy" id="2816232"/>
    <lineage>
        <taxon>Bacteria</taxon>
        <taxon>Bacillati</taxon>
        <taxon>Actinomycetota</taxon>
        <taxon>Actinomycetes</taxon>
        <taxon>Kitasatosporales</taxon>
        <taxon>Streptomycetaceae</taxon>
        <taxon>Streptomyces</taxon>
    </lineage>
</organism>
<dbReference type="PRINTS" id="PR00368">
    <property type="entry name" value="FADPNR"/>
</dbReference>
<evidence type="ECO:0000313" key="7">
    <source>
        <dbReference type="EMBL" id="MBO0653940.1"/>
    </source>
</evidence>
<evidence type="ECO:0000313" key="8">
    <source>
        <dbReference type="Proteomes" id="UP000664781"/>
    </source>
</evidence>
<dbReference type="EMBL" id="JAFMOF010000002">
    <property type="protein sequence ID" value="MBO0653940.1"/>
    <property type="molecule type" value="Genomic_DNA"/>
</dbReference>
<protein>
    <submittedName>
        <fullName evidence="7">NAD(P)/FAD-dependent oxidoreductase</fullName>
    </submittedName>
</protein>
<dbReference type="AlphaFoldDB" id="A0A939JR47"/>
<dbReference type="InterPro" id="IPR016156">
    <property type="entry name" value="FAD/NAD-linked_Rdtase_dimer_sf"/>
</dbReference>
<dbReference type="PANTHER" id="PTHR43429">
    <property type="entry name" value="PYRIDINE NUCLEOTIDE-DISULFIDE OXIDOREDUCTASE DOMAIN-CONTAINING"/>
    <property type="match status" value="1"/>
</dbReference>
<dbReference type="SUPFAM" id="SSF51905">
    <property type="entry name" value="FAD/NAD(P)-binding domain"/>
    <property type="match status" value="1"/>
</dbReference>
<keyword evidence="2" id="KW-0285">Flavoprotein</keyword>
<comment type="caution">
    <text evidence="7">The sequence shown here is derived from an EMBL/GenBank/DDBJ whole genome shotgun (WGS) entry which is preliminary data.</text>
</comment>
<feature type="compositionally biased region" description="Basic and acidic residues" evidence="4">
    <location>
        <begin position="119"/>
        <end position="133"/>
    </location>
</feature>
<evidence type="ECO:0000256" key="3">
    <source>
        <dbReference type="ARBA" id="ARBA00022827"/>
    </source>
</evidence>
<name>A0A939JR47_9ACTN</name>
<evidence type="ECO:0000256" key="1">
    <source>
        <dbReference type="ARBA" id="ARBA00001974"/>
    </source>
</evidence>
<dbReference type="RefSeq" id="WP_207247391.1">
    <property type="nucleotide sequence ID" value="NZ_JBIRWF010000004.1"/>
</dbReference>
<evidence type="ECO:0000256" key="2">
    <source>
        <dbReference type="ARBA" id="ARBA00022630"/>
    </source>
</evidence>
<evidence type="ECO:0000259" key="5">
    <source>
        <dbReference type="Pfam" id="PF07992"/>
    </source>
</evidence>
<keyword evidence="3" id="KW-0274">FAD</keyword>
<feature type="region of interest" description="Disordered" evidence="4">
    <location>
        <begin position="111"/>
        <end position="134"/>
    </location>
</feature>
<dbReference type="Proteomes" id="UP000664781">
    <property type="component" value="Unassembled WGS sequence"/>
</dbReference>
<dbReference type="Gene3D" id="3.50.50.60">
    <property type="entry name" value="FAD/NAD(P)-binding domain"/>
    <property type="match status" value="2"/>
</dbReference>
<feature type="domain" description="FAD/NAD(P)-binding" evidence="5">
    <location>
        <begin position="5"/>
        <end position="306"/>
    </location>
</feature>
<dbReference type="Pfam" id="PF18267">
    <property type="entry name" value="Rubredoxin_C"/>
    <property type="match status" value="1"/>
</dbReference>
<reference evidence="7" key="1">
    <citation type="submission" date="2021-03" db="EMBL/GenBank/DDBJ databases">
        <title>Streptomyces strains.</title>
        <authorList>
            <person name="Lund M.B."/>
            <person name="Toerring T."/>
        </authorList>
    </citation>
    <scope>NUCLEOTIDE SEQUENCE</scope>
    <source>
        <strain evidence="7">JCM 4242</strain>
    </source>
</reference>
<accession>A0A939JR47</accession>
<comment type="cofactor">
    <cofactor evidence="1">
        <name>FAD</name>
        <dbReference type="ChEBI" id="CHEBI:57692"/>
    </cofactor>
</comment>
<evidence type="ECO:0000256" key="4">
    <source>
        <dbReference type="SAM" id="MobiDB-lite"/>
    </source>
</evidence>
<dbReference type="PRINTS" id="PR00411">
    <property type="entry name" value="PNDRDTASEI"/>
</dbReference>
<dbReference type="PANTHER" id="PTHR43429:SF3">
    <property type="entry name" value="NITRITE REDUCTASE [NAD(P)H]"/>
    <property type="match status" value="1"/>
</dbReference>
<evidence type="ECO:0000259" key="6">
    <source>
        <dbReference type="Pfam" id="PF18267"/>
    </source>
</evidence>
<dbReference type="InterPro" id="IPR041575">
    <property type="entry name" value="Rubredoxin_C"/>
</dbReference>
<dbReference type="InterPro" id="IPR050260">
    <property type="entry name" value="FAD-bd_OxRdtase"/>
</dbReference>
<feature type="domain" description="NADH-rubredoxin oxidoreductase C-terminal" evidence="6">
    <location>
        <begin position="334"/>
        <end position="393"/>
    </location>
</feature>
<dbReference type="Gene3D" id="3.30.390.30">
    <property type="match status" value="1"/>
</dbReference>
<dbReference type="InterPro" id="IPR023753">
    <property type="entry name" value="FAD/NAD-binding_dom"/>
</dbReference>
<dbReference type="Pfam" id="PF07992">
    <property type="entry name" value="Pyr_redox_2"/>
    <property type="match status" value="1"/>
</dbReference>
<proteinExistence type="predicted"/>
<dbReference type="GO" id="GO:0016491">
    <property type="term" value="F:oxidoreductase activity"/>
    <property type="evidence" value="ECO:0007669"/>
    <property type="project" value="InterPro"/>
</dbReference>